<dbReference type="OrthoDB" id="706130at2"/>
<protein>
    <submittedName>
        <fullName evidence="1">Uncharacterized protein</fullName>
    </submittedName>
</protein>
<dbReference type="RefSeq" id="WP_011210490.1">
    <property type="nucleotide sequence ID" value="NC_006361.1"/>
</dbReference>
<dbReference type="GeneID" id="61134633"/>
<dbReference type="HOGENOM" id="CLU_2451657_0_0_11"/>
<accession>Q5YSN6</accession>
<evidence type="ECO:0000313" key="1">
    <source>
        <dbReference type="EMBL" id="BAD58805.1"/>
    </source>
</evidence>
<dbReference type="Proteomes" id="UP000006820">
    <property type="component" value="Chromosome"/>
</dbReference>
<gene>
    <name evidence="1" type="ordered locus">NFA_39570</name>
</gene>
<dbReference type="AlphaFoldDB" id="Q5YSN6"/>
<proteinExistence type="predicted"/>
<reference evidence="1 2" key="1">
    <citation type="journal article" date="2004" name="Proc. Natl. Acad. Sci. U.S.A.">
        <title>The complete genomic sequence of Nocardia farcinica IFM 10152.</title>
        <authorList>
            <person name="Ishikawa J."/>
            <person name="Yamashita A."/>
            <person name="Mikami Y."/>
            <person name="Hoshino Y."/>
            <person name="Kurita H."/>
            <person name="Hotta K."/>
            <person name="Shiba T."/>
            <person name="Hattori M."/>
        </authorList>
    </citation>
    <scope>NUCLEOTIDE SEQUENCE [LARGE SCALE GENOMIC DNA]</scope>
    <source>
        <strain evidence="1 2">IFM 10152</strain>
    </source>
</reference>
<dbReference type="KEGG" id="nfa:NFA_39570"/>
<dbReference type="EMBL" id="AP006618">
    <property type="protein sequence ID" value="BAD58805.1"/>
    <property type="molecule type" value="Genomic_DNA"/>
</dbReference>
<dbReference type="STRING" id="247156.NFA_39570"/>
<keyword evidence="2" id="KW-1185">Reference proteome</keyword>
<sequence length="89" mass="10256">MSRVYQLEASLNTDDHPYTHGIFTSSENAERYAEHLAGQPLEWFQAAHTPLRGLQAHVVHGSIDDDYRAVDAYYIRERWLDPEPNDGDK</sequence>
<organism evidence="1 2">
    <name type="scientific">Nocardia farcinica (strain IFM 10152)</name>
    <dbReference type="NCBI Taxonomy" id="247156"/>
    <lineage>
        <taxon>Bacteria</taxon>
        <taxon>Bacillati</taxon>
        <taxon>Actinomycetota</taxon>
        <taxon>Actinomycetes</taxon>
        <taxon>Mycobacteriales</taxon>
        <taxon>Nocardiaceae</taxon>
        <taxon>Nocardia</taxon>
    </lineage>
</organism>
<name>Q5YSN6_NOCFA</name>
<evidence type="ECO:0000313" key="2">
    <source>
        <dbReference type="Proteomes" id="UP000006820"/>
    </source>
</evidence>